<evidence type="ECO:0000256" key="3">
    <source>
        <dbReference type="ARBA" id="ARBA00023125"/>
    </source>
</evidence>
<dbReference type="GO" id="GO:0006355">
    <property type="term" value="P:regulation of DNA-templated transcription"/>
    <property type="evidence" value="ECO:0007669"/>
    <property type="project" value="InterPro"/>
</dbReference>
<dbReference type="CDD" id="cd00086">
    <property type="entry name" value="homeodomain"/>
    <property type="match status" value="1"/>
</dbReference>
<evidence type="ECO:0000256" key="2">
    <source>
        <dbReference type="ARBA" id="ARBA00023015"/>
    </source>
</evidence>
<dbReference type="Pfam" id="PF05920">
    <property type="entry name" value="Homeobox_KN"/>
    <property type="match status" value="1"/>
</dbReference>
<evidence type="ECO:0000256" key="7">
    <source>
        <dbReference type="ARBA" id="ARBA00038021"/>
    </source>
</evidence>
<feature type="compositionally biased region" description="Basic and acidic residues" evidence="9">
    <location>
        <begin position="192"/>
        <end position="209"/>
    </location>
</feature>
<proteinExistence type="inferred from homology"/>
<evidence type="ECO:0000256" key="8">
    <source>
        <dbReference type="PROSITE-ProRule" id="PRU00108"/>
    </source>
</evidence>
<keyword evidence="6 8" id="KW-0539">Nucleus</keyword>
<dbReference type="GO" id="GO:0000987">
    <property type="term" value="F:cis-regulatory region sequence-specific DNA binding"/>
    <property type="evidence" value="ECO:0007669"/>
    <property type="project" value="UniProtKB-ARBA"/>
</dbReference>
<keyword evidence="5" id="KW-0804">Transcription</keyword>
<feature type="region of interest" description="Disordered" evidence="9">
    <location>
        <begin position="145"/>
        <end position="209"/>
    </location>
</feature>
<dbReference type="InterPro" id="IPR001356">
    <property type="entry name" value="HD"/>
</dbReference>
<dbReference type="PANTHER" id="PTHR11850">
    <property type="entry name" value="HOMEOBOX PROTEIN TRANSCRIPTION FACTORS"/>
    <property type="match status" value="1"/>
</dbReference>
<keyword evidence="3 8" id="KW-0238">DNA-binding</keyword>
<feature type="compositionally biased region" description="Low complexity" evidence="9">
    <location>
        <begin position="153"/>
        <end position="182"/>
    </location>
</feature>
<dbReference type="InterPro" id="IPR050224">
    <property type="entry name" value="TALE_homeobox"/>
</dbReference>
<dbReference type="GO" id="GO:0001654">
    <property type="term" value="P:eye development"/>
    <property type="evidence" value="ECO:0007669"/>
    <property type="project" value="UniProtKB-ARBA"/>
</dbReference>
<comment type="similarity">
    <text evidence="7">Belongs to the TALE/TGIF homeobox family.</text>
</comment>
<evidence type="ECO:0000256" key="5">
    <source>
        <dbReference type="ARBA" id="ARBA00023163"/>
    </source>
</evidence>
<comment type="subcellular location">
    <subcellularLocation>
        <location evidence="1 8">Nucleus</location>
    </subcellularLocation>
</comment>
<dbReference type="GO" id="GO:0005634">
    <property type="term" value="C:nucleus"/>
    <property type="evidence" value="ECO:0007669"/>
    <property type="project" value="UniProtKB-SubCell"/>
</dbReference>
<evidence type="ECO:0000256" key="4">
    <source>
        <dbReference type="ARBA" id="ARBA00023155"/>
    </source>
</evidence>
<feature type="domain" description="Homeobox" evidence="10">
    <location>
        <begin position="7"/>
        <end position="70"/>
    </location>
</feature>
<dbReference type="STRING" id="299467.A0A443SVF4"/>
<feature type="compositionally biased region" description="Polar residues" evidence="9">
    <location>
        <begin position="98"/>
        <end position="111"/>
    </location>
</feature>
<gene>
    <name evidence="11" type="ORF">B4U80_03383</name>
</gene>
<evidence type="ECO:0000256" key="9">
    <source>
        <dbReference type="SAM" id="MobiDB-lite"/>
    </source>
</evidence>
<evidence type="ECO:0000313" key="12">
    <source>
        <dbReference type="Proteomes" id="UP000288716"/>
    </source>
</evidence>
<dbReference type="InterPro" id="IPR008422">
    <property type="entry name" value="KN_HD"/>
</dbReference>
<keyword evidence="12" id="KW-1185">Reference proteome</keyword>
<dbReference type="AlphaFoldDB" id="A0A443SVF4"/>
<dbReference type="EMBL" id="NCKV01000146">
    <property type="protein sequence ID" value="RWS31502.1"/>
    <property type="molecule type" value="Genomic_DNA"/>
</dbReference>
<dbReference type="VEuPathDB" id="VectorBase:LDEU000538"/>
<sequence length="209" mass="23632">MRLENGGGGRKRRGNLPKESVKILRMWLYEHRYNAYPNDQEKEYLSRAANLTVLQVCNWFINARRRILPDIIRQEGNDPLQYTITRKSSNRRQRSSSTDFSYHNGSTSSASEDGFGYLIPTNSGLLNKDLLTSNRECNDDSSCIESEIDADSDSGSTTSTAMTYDSTSSRAPSTSSGSSSWSEFTDETNETMEEKSRRRAVEKPIRIKA</sequence>
<dbReference type="PROSITE" id="PS50071">
    <property type="entry name" value="HOMEOBOX_2"/>
    <property type="match status" value="1"/>
</dbReference>
<dbReference type="SMART" id="SM00389">
    <property type="entry name" value="HOX"/>
    <property type="match status" value="1"/>
</dbReference>
<feature type="region of interest" description="Disordered" evidence="9">
    <location>
        <begin position="87"/>
        <end position="114"/>
    </location>
</feature>
<dbReference type="Gene3D" id="1.10.10.60">
    <property type="entry name" value="Homeodomain-like"/>
    <property type="match status" value="1"/>
</dbReference>
<protein>
    <submittedName>
        <fullName evidence="11">Homeodomain protein 3-like protein</fullName>
    </submittedName>
</protein>
<dbReference type="OrthoDB" id="10056939at2759"/>
<accession>A0A443SVF4</accession>
<evidence type="ECO:0000256" key="6">
    <source>
        <dbReference type="ARBA" id="ARBA00023242"/>
    </source>
</evidence>
<keyword evidence="2" id="KW-0805">Transcription regulation</keyword>
<name>A0A443SVF4_9ACAR</name>
<keyword evidence="4 8" id="KW-0371">Homeobox</keyword>
<reference evidence="11 12" key="1">
    <citation type="journal article" date="2018" name="Gigascience">
        <title>Genomes of trombidid mites reveal novel predicted allergens and laterally-transferred genes associated with secondary metabolism.</title>
        <authorList>
            <person name="Dong X."/>
            <person name="Chaisiri K."/>
            <person name="Xia D."/>
            <person name="Armstrong S.D."/>
            <person name="Fang Y."/>
            <person name="Donnelly M.J."/>
            <person name="Kadowaki T."/>
            <person name="McGarry J.W."/>
            <person name="Darby A.C."/>
            <person name="Makepeace B.L."/>
        </authorList>
    </citation>
    <scope>NUCLEOTIDE SEQUENCE [LARGE SCALE GENOMIC DNA]</scope>
    <source>
        <strain evidence="11">UoL-UT</strain>
    </source>
</reference>
<organism evidence="11 12">
    <name type="scientific">Leptotrombidium deliense</name>
    <dbReference type="NCBI Taxonomy" id="299467"/>
    <lineage>
        <taxon>Eukaryota</taxon>
        <taxon>Metazoa</taxon>
        <taxon>Ecdysozoa</taxon>
        <taxon>Arthropoda</taxon>
        <taxon>Chelicerata</taxon>
        <taxon>Arachnida</taxon>
        <taxon>Acari</taxon>
        <taxon>Acariformes</taxon>
        <taxon>Trombidiformes</taxon>
        <taxon>Prostigmata</taxon>
        <taxon>Anystina</taxon>
        <taxon>Parasitengona</taxon>
        <taxon>Trombiculoidea</taxon>
        <taxon>Trombiculidae</taxon>
        <taxon>Leptotrombidium</taxon>
    </lineage>
</organism>
<dbReference type="GO" id="GO:0048646">
    <property type="term" value="P:anatomical structure formation involved in morphogenesis"/>
    <property type="evidence" value="ECO:0007669"/>
    <property type="project" value="UniProtKB-ARBA"/>
</dbReference>
<dbReference type="FunFam" id="1.10.10.60:FF:000059">
    <property type="entry name" value="TGFB-induced factor homeobox 1"/>
    <property type="match status" value="1"/>
</dbReference>
<dbReference type="SUPFAM" id="SSF46689">
    <property type="entry name" value="Homeodomain-like"/>
    <property type="match status" value="1"/>
</dbReference>
<dbReference type="Proteomes" id="UP000288716">
    <property type="component" value="Unassembled WGS sequence"/>
</dbReference>
<comment type="caution">
    <text evidence="11">The sequence shown here is derived from an EMBL/GenBank/DDBJ whole genome shotgun (WGS) entry which is preliminary data.</text>
</comment>
<feature type="DNA-binding region" description="Homeobox" evidence="8">
    <location>
        <begin position="9"/>
        <end position="71"/>
    </location>
</feature>
<dbReference type="InterPro" id="IPR009057">
    <property type="entry name" value="Homeodomain-like_sf"/>
</dbReference>
<evidence type="ECO:0000259" key="10">
    <source>
        <dbReference type="PROSITE" id="PS50071"/>
    </source>
</evidence>
<evidence type="ECO:0000313" key="11">
    <source>
        <dbReference type="EMBL" id="RWS31502.1"/>
    </source>
</evidence>
<evidence type="ECO:0000256" key="1">
    <source>
        <dbReference type="ARBA" id="ARBA00004123"/>
    </source>
</evidence>